<sequence length="74" mass="8361">MHKRSHTCENLYSCPECGKCFVEMSDTCHTSVDLTRGRSHIPVLSVGNTFSVKSNLYKHQRLPLGRSHFPVLSV</sequence>
<reference evidence="1" key="1">
    <citation type="submission" date="2023-05" db="EMBL/GenBank/DDBJ databases">
        <authorList>
            <person name="Stuckert A."/>
        </authorList>
    </citation>
    <scope>NUCLEOTIDE SEQUENCE</scope>
</reference>
<comment type="caution">
    <text evidence="1">The sequence shown here is derived from an EMBL/GenBank/DDBJ whole genome shotgun (WGS) entry which is preliminary data.</text>
</comment>
<evidence type="ECO:0000313" key="1">
    <source>
        <dbReference type="EMBL" id="CAI9546564.1"/>
    </source>
</evidence>
<dbReference type="InterPro" id="IPR036236">
    <property type="entry name" value="Znf_C2H2_sf"/>
</dbReference>
<evidence type="ECO:0000313" key="2">
    <source>
        <dbReference type="Proteomes" id="UP001162483"/>
    </source>
</evidence>
<accession>A0ABN9BG24</accession>
<keyword evidence="2" id="KW-1185">Reference proteome</keyword>
<dbReference type="Gene3D" id="3.30.160.60">
    <property type="entry name" value="Classic Zinc Finger"/>
    <property type="match status" value="1"/>
</dbReference>
<evidence type="ECO:0008006" key="3">
    <source>
        <dbReference type="Google" id="ProtNLM"/>
    </source>
</evidence>
<dbReference type="Proteomes" id="UP001162483">
    <property type="component" value="Unassembled WGS sequence"/>
</dbReference>
<protein>
    <recommendedName>
        <fullName evidence="3">C2H2-type domain-containing protein</fullName>
    </recommendedName>
</protein>
<dbReference type="EMBL" id="CATNWA010003881">
    <property type="protein sequence ID" value="CAI9546564.1"/>
    <property type="molecule type" value="Genomic_DNA"/>
</dbReference>
<proteinExistence type="predicted"/>
<organism evidence="1 2">
    <name type="scientific">Staurois parvus</name>
    <dbReference type="NCBI Taxonomy" id="386267"/>
    <lineage>
        <taxon>Eukaryota</taxon>
        <taxon>Metazoa</taxon>
        <taxon>Chordata</taxon>
        <taxon>Craniata</taxon>
        <taxon>Vertebrata</taxon>
        <taxon>Euteleostomi</taxon>
        <taxon>Amphibia</taxon>
        <taxon>Batrachia</taxon>
        <taxon>Anura</taxon>
        <taxon>Neobatrachia</taxon>
        <taxon>Ranoidea</taxon>
        <taxon>Ranidae</taxon>
        <taxon>Staurois</taxon>
    </lineage>
</organism>
<gene>
    <name evidence="1" type="ORF">SPARVUS_LOCUS2851721</name>
</gene>
<name>A0ABN9BG24_9NEOB</name>
<dbReference type="SUPFAM" id="SSF57667">
    <property type="entry name" value="beta-beta-alpha zinc fingers"/>
    <property type="match status" value="1"/>
</dbReference>